<reference evidence="1 2" key="1">
    <citation type="submission" date="2023-07" db="EMBL/GenBank/DDBJ databases">
        <title>Sequencing the genomes of 1000 actinobacteria strains.</title>
        <authorList>
            <person name="Klenk H.-P."/>
        </authorList>
    </citation>
    <scope>NUCLEOTIDE SEQUENCE [LARGE SCALE GENOMIC DNA]</scope>
    <source>
        <strain evidence="1 2">DSM 14555</strain>
    </source>
</reference>
<organism evidence="1 2">
    <name type="scientific">Arthrobacter russicus</name>
    <dbReference type="NCBI Taxonomy" id="172040"/>
    <lineage>
        <taxon>Bacteria</taxon>
        <taxon>Bacillati</taxon>
        <taxon>Actinomycetota</taxon>
        <taxon>Actinomycetes</taxon>
        <taxon>Micrococcales</taxon>
        <taxon>Micrococcaceae</taxon>
        <taxon>Arthrobacter</taxon>
    </lineage>
</organism>
<keyword evidence="2" id="KW-1185">Reference proteome</keyword>
<dbReference type="Proteomes" id="UP001185069">
    <property type="component" value="Unassembled WGS sequence"/>
</dbReference>
<dbReference type="EMBL" id="JAVDQF010000001">
    <property type="protein sequence ID" value="MDR6269673.1"/>
    <property type="molecule type" value="Genomic_DNA"/>
</dbReference>
<comment type="caution">
    <text evidence="1">The sequence shown here is derived from an EMBL/GenBank/DDBJ whole genome shotgun (WGS) entry which is preliminary data.</text>
</comment>
<gene>
    <name evidence="1" type="ORF">JOE69_001911</name>
</gene>
<name>A0ABU1JB73_9MICC</name>
<protein>
    <submittedName>
        <fullName evidence="1">Uncharacterized protein</fullName>
    </submittedName>
</protein>
<sequence length="36" mass="4072">MHTIADLIATLYTFIGPAVHTMSEFVLRLIARLWGL</sequence>
<evidence type="ECO:0000313" key="2">
    <source>
        <dbReference type="Proteomes" id="UP001185069"/>
    </source>
</evidence>
<evidence type="ECO:0000313" key="1">
    <source>
        <dbReference type="EMBL" id="MDR6269673.1"/>
    </source>
</evidence>
<accession>A0ABU1JB73</accession>
<proteinExistence type="predicted"/>